<accession>A0A8S5RSH8</accession>
<sequence>MAIFGLKYYAELRSKYKGVLWRVEISERGYAGPSEEMAFDGGTPLQITWEKRGDEFYVPVKASEATINILCKENFHYLALFTSDPRYFRVSIFRNRQLYWRGYVTSDLYSENFTAPPYTVTIKAVDGFNLLSSIPFRDLVHIGIAGRRSLWELLSSCIDLLELDLDTADWMDLYVEGMDENASSLRQTYIDLERLYYVYEEPTYRDILELCLRPFAGQIFQSNGALHIRRAVSLYRTARPVNFYRVGTEHPVGRIVTGSGLRLVIHTGAQVVTSAARERIDGMWTGDLHIEGSSTLDIVPALRKVSVDVKNKSLDNLIARIGFYDPDAWTDPHGFVSVKSGEELYFSGEDAYRGAEVVTRGFPVEQCNFPLVWEFGLQTYHREWGLGIYRPNESVDVAVHYGVRIVGEKATYSLAESGSWVQSSDGEIASTVKTGNEQNMKIEIDGIPCDGEWRFFVRQTLIGKITTYTDRFGNPSGRTSGYMESAAFRKMTLSIDAGDSYDKGLRYESLVDPANNVDMSVTLPVSDIPAIPNDRLLYALYYLDAAGNPTRIWHTKGRNDYDTLVGHIVQGALRYKQLPSRRITGEIFTGQHIDMNTVVRDDKFLNAAYYLNSIELNALDDSYNSELTEMPRLLATERPPEGDDCIAVATLSFTVGKAIRCLNRLLLQSVDKKTVYAFDTATRQVREIYRSTASFEMYEADEGFVAVDGKGVRYLDYRGTVERIYTPPEEYRNVATYMDGYIHILKSYRQYIGPRGGDAGGRSARTAEDEDPNYRTYRYLSRPECKYISPDASTGYRGRGYAYEGTPMSGAILALRRTENTIVVNTSHGAYLHDKRFHQPCKMLQFAAGEQIVTVSDNYIGINADDMLWFYRRDSITERTLLRRLGRWADHADHTMSEVVHSYDDGIFIRNFRDDTTTDVRNAAGWGENIMGLFFICGDLYIVRERAIYKYIPE</sequence>
<protein>
    <submittedName>
        <fullName evidence="1">Structural protein</fullName>
    </submittedName>
</protein>
<dbReference type="EMBL" id="BK057800">
    <property type="protein sequence ID" value="DAE92431.1"/>
    <property type="molecule type" value="Genomic_DNA"/>
</dbReference>
<proteinExistence type="predicted"/>
<evidence type="ECO:0000313" key="1">
    <source>
        <dbReference type="EMBL" id="DAE92431.1"/>
    </source>
</evidence>
<reference evidence="1" key="1">
    <citation type="journal article" date="2021" name="Proc. Natl. Acad. Sci. U.S.A.">
        <title>A Catalog of Tens of Thousands of Viruses from Human Metagenomes Reveals Hidden Associations with Chronic Diseases.</title>
        <authorList>
            <person name="Tisza M.J."/>
            <person name="Buck C.B."/>
        </authorList>
    </citation>
    <scope>NUCLEOTIDE SEQUENCE</scope>
    <source>
        <strain evidence="1">Ct7CH26</strain>
    </source>
</reference>
<organism evidence="1">
    <name type="scientific">Myoviridae sp. ct7CH26</name>
    <dbReference type="NCBI Taxonomy" id="2827604"/>
    <lineage>
        <taxon>Viruses</taxon>
        <taxon>Duplodnaviria</taxon>
        <taxon>Heunggongvirae</taxon>
        <taxon>Uroviricota</taxon>
        <taxon>Caudoviricetes</taxon>
    </lineage>
</organism>
<name>A0A8S5RSH8_9CAUD</name>